<dbReference type="PANTHER" id="PTHR42959">
    <property type="entry name" value="CARBAMOYLTRANSFERASE"/>
    <property type="match status" value="1"/>
</dbReference>
<dbReference type="EC" id="6.2.-.-" evidence="10"/>
<dbReference type="InterPro" id="IPR036046">
    <property type="entry name" value="Acylphosphatase-like_dom_sf"/>
</dbReference>
<dbReference type="GO" id="GO:0003725">
    <property type="term" value="F:double-stranded RNA binding"/>
    <property type="evidence" value="ECO:0007669"/>
    <property type="project" value="InterPro"/>
</dbReference>
<keyword evidence="11" id="KW-0378">Hydrolase</keyword>
<evidence type="ECO:0000259" key="13">
    <source>
        <dbReference type="PROSITE" id="PS51163"/>
    </source>
</evidence>
<evidence type="ECO:0000256" key="8">
    <source>
        <dbReference type="ARBA" id="ARBA00047645"/>
    </source>
</evidence>
<dbReference type="GO" id="GO:0051604">
    <property type="term" value="P:protein maturation"/>
    <property type="evidence" value="ECO:0007669"/>
    <property type="project" value="TreeGrafter"/>
</dbReference>
<feature type="active site" evidence="11">
    <location>
        <position position="30"/>
    </location>
</feature>
<comment type="catalytic activity">
    <reaction evidence="8 11">
        <text>an acyl phosphate + H2O = a carboxylate + phosphate + H(+)</text>
        <dbReference type="Rhea" id="RHEA:14965"/>
        <dbReference type="ChEBI" id="CHEBI:15377"/>
        <dbReference type="ChEBI" id="CHEBI:15378"/>
        <dbReference type="ChEBI" id="CHEBI:29067"/>
        <dbReference type="ChEBI" id="CHEBI:43474"/>
        <dbReference type="ChEBI" id="CHEBI:59918"/>
        <dbReference type="EC" id="3.6.1.7"/>
    </reaction>
</comment>
<feature type="domain" description="YrdC-like" evidence="13">
    <location>
        <begin position="212"/>
        <end position="400"/>
    </location>
</feature>
<keyword evidence="4 14" id="KW-0436">Ligase</keyword>
<keyword evidence="5" id="KW-0479">Metal-binding</keyword>
<sequence>MAQLDQKSLSGWREGLSITVHGRVQGVGFRPFVYRLSQALDLKGTVQNNMDGVHIHWEGQEETIRTGLNRLIDEKPAMARIDHVETVKTALSGASCFTIIPSDRSGCSSLIIPVDSAVCDDCLREMRDPANRRYHYPFINCTQCGPRYTIIDALPYDRSYTSMKNFIMCRPCADEYHHPADRRYHAQPIACASCGPHLSLLDPDGRTISEREQALRVAVRLLEKGKIVAIKGIGGYHLACDAANETAVARLRKRKGRPDKPLAVMVPTVEAAGKMAAVSDTEAAVLRSPEAPIVLLGKKDSPSLPIARGIAPGIRTVGIMLPYTPLHHLLFDMGRYSCLVMTSANHSGLPILYEDGQVLSGLKGIAEAILTHNRPIYNAIDDSVVRADGKAPFFLRRARGYAPEPVAAPGDVSGIVALGSQLNNTFALGRGHQIFISPHLGDLSSDQSIRHYERTLRRFIAWTGSRIETVAADLHPLYSNRETAAGLGQPVTEVQHHHAHLVSCMADNHLGGCCLGIILDGTGYGEDGAIWGFEVLYGGAAGFRRLAHLRYTPLPGGDRAVIEPWRNAAAMLISLHGDEGMQLAERLFPEKKQLLPVIQRMTEREVNSPSAGTCGRLFDAVSAILGVCRRSTYEGEAAVLLSELAESGKRAQSYPFTIREQDHMLVIDPSEMLQEIAVDHLRGAASEAISQRFHETVKAACCTVLNQIHRAHPEYGRRVVLSGGSFNNPYLSEQMDQTLCRSGFTVFRHQHVPCGDGGLSLGQLIIAEARRSSANR</sequence>
<evidence type="ECO:0000256" key="11">
    <source>
        <dbReference type="PROSITE-ProRule" id="PRU00520"/>
    </source>
</evidence>
<dbReference type="Gene3D" id="3.30.420.40">
    <property type="match status" value="1"/>
</dbReference>
<evidence type="ECO:0000256" key="7">
    <source>
        <dbReference type="ARBA" id="ARBA00022833"/>
    </source>
</evidence>
<dbReference type="NCBIfam" id="TIGR00143">
    <property type="entry name" value="hypF"/>
    <property type="match status" value="1"/>
</dbReference>
<dbReference type="InterPro" id="IPR017945">
    <property type="entry name" value="DHBP_synth_RibB-like_a/b_dom"/>
</dbReference>
<dbReference type="PROSITE" id="PS51160">
    <property type="entry name" value="ACYLPHOSPHATASE_3"/>
    <property type="match status" value="1"/>
</dbReference>
<dbReference type="InterPro" id="IPR055128">
    <property type="entry name" value="HypF_C_2"/>
</dbReference>
<keyword evidence="7" id="KW-0862">Zinc</keyword>
<dbReference type="RefSeq" id="WP_353947502.1">
    <property type="nucleotide sequence ID" value="NZ_CP159510.1"/>
</dbReference>
<dbReference type="Pfam" id="PF17788">
    <property type="entry name" value="HypF_C"/>
    <property type="match status" value="1"/>
</dbReference>
<comment type="similarity">
    <text evidence="3 10">Belongs to the carbamoyltransferase HypF family.</text>
</comment>
<dbReference type="Pfam" id="PF00708">
    <property type="entry name" value="Acylphosphatase"/>
    <property type="match status" value="1"/>
</dbReference>
<evidence type="ECO:0000313" key="14">
    <source>
        <dbReference type="EMBL" id="XCJ15702.1"/>
    </source>
</evidence>
<dbReference type="Gene3D" id="3.30.110.120">
    <property type="match status" value="1"/>
</dbReference>
<dbReference type="PANTHER" id="PTHR42959:SF1">
    <property type="entry name" value="CARBAMOYLTRANSFERASE HYPF"/>
    <property type="match status" value="1"/>
</dbReference>
<dbReference type="PROSITE" id="PS51163">
    <property type="entry name" value="YRDC"/>
    <property type="match status" value="1"/>
</dbReference>
<dbReference type="Gene3D" id="3.30.420.360">
    <property type="match status" value="1"/>
</dbReference>
<proteinExistence type="inferred from homology"/>
<comment type="pathway">
    <text evidence="1">Protein modification; [NiFe] hydrogenase maturation.</text>
</comment>
<accession>A0AAU8IBW5</accession>
<dbReference type="PROSITE" id="PS00150">
    <property type="entry name" value="ACYLPHOSPHATASE_1"/>
    <property type="match status" value="1"/>
</dbReference>
<reference evidence="14" key="1">
    <citation type="submission" date="2024-06" db="EMBL/GenBank/DDBJ databases">
        <authorList>
            <person name="Fan A."/>
            <person name="Zhang F.Y."/>
            <person name="Zhang L."/>
        </authorList>
    </citation>
    <scope>NUCLEOTIDE SEQUENCE</scope>
    <source>
        <strain evidence="14">Y61</strain>
    </source>
</reference>
<dbReference type="PIRSF" id="PIRSF006256">
    <property type="entry name" value="CMPcnvr_hdrg_mat"/>
    <property type="match status" value="1"/>
</dbReference>
<evidence type="ECO:0000256" key="1">
    <source>
        <dbReference type="ARBA" id="ARBA00004711"/>
    </source>
</evidence>
<feature type="active site" evidence="11">
    <location>
        <position position="48"/>
    </location>
</feature>
<dbReference type="GO" id="GO:0008270">
    <property type="term" value="F:zinc ion binding"/>
    <property type="evidence" value="ECO:0007669"/>
    <property type="project" value="UniProtKB-KW"/>
</dbReference>
<dbReference type="InterPro" id="IPR001792">
    <property type="entry name" value="Acylphosphatase-like_dom"/>
</dbReference>
<organism evidence="14">
    <name type="scientific">Sporolactobacillus sp. Y61</name>
    <dbReference type="NCBI Taxonomy" id="3160863"/>
    <lineage>
        <taxon>Bacteria</taxon>
        <taxon>Bacillati</taxon>
        <taxon>Bacillota</taxon>
        <taxon>Bacilli</taxon>
        <taxon>Bacillales</taxon>
        <taxon>Sporolactobacillaceae</taxon>
        <taxon>Sporolactobacillus</taxon>
    </lineage>
</organism>
<keyword evidence="6" id="KW-0863">Zinc-finger</keyword>
<dbReference type="Pfam" id="PF07503">
    <property type="entry name" value="zf-HYPF"/>
    <property type="match status" value="2"/>
</dbReference>
<protein>
    <recommendedName>
        <fullName evidence="10">Carbamoyltransferase</fullName>
        <ecNumber evidence="10">6.2.-.-</ecNumber>
    </recommendedName>
</protein>
<evidence type="ECO:0000256" key="10">
    <source>
        <dbReference type="PIRNR" id="PIRNR006256"/>
    </source>
</evidence>
<dbReference type="InterPro" id="IPR017968">
    <property type="entry name" value="Acylphosphatase_CS"/>
</dbReference>
<dbReference type="GO" id="GO:0003998">
    <property type="term" value="F:acylphosphatase activity"/>
    <property type="evidence" value="ECO:0007669"/>
    <property type="project" value="UniProtKB-EC"/>
</dbReference>
<dbReference type="InterPro" id="IPR051060">
    <property type="entry name" value="Carbamoyltrans_HypF-like"/>
</dbReference>
<dbReference type="Pfam" id="PF22521">
    <property type="entry name" value="HypF_C_2"/>
    <property type="match status" value="1"/>
</dbReference>
<dbReference type="Gene3D" id="3.90.870.50">
    <property type="match status" value="1"/>
</dbReference>
<evidence type="ECO:0000259" key="12">
    <source>
        <dbReference type="PROSITE" id="PS51160"/>
    </source>
</evidence>
<evidence type="ECO:0000256" key="2">
    <source>
        <dbReference type="ARBA" id="ARBA00005614"/>
    </source>
</evidence>
<comment type="similarity">
    <text evidence="2">Belongs to the acylphosphatase family.</text>
</comment>
<evidence type="ECO:0000256" key="9">
    <source>
        <dbReference type="ARBA" id="ARBA00048220"/>
    </source>
</evidence>
<dbReference type="GO" id="GO:0016743">
    <property type="term" value="F:carboxyl- or carbamoyltransferase activity"/>
    <property type="evidence" value="ECO:0007669"/>
    <property type="project" value="UniProtKB-UniRule"/>
</dbReference>
<name>A0AAU8IBW5_9BACL</name>
<dbReference type="InterPro" id="IPR004421">
    <property type="entry name" value="Carbamoyltransferase_HypF"/>
</dbReference>
<dbReference type="SUPFAM" id="SSF54975">
    <property type="entry name" value="Acylphosphatase/BLUF domain-like"/>
    <property type="match status" value="1"/>
</dbReference>
<feature type="domain" description="Acylphosphatase-like" evidence="12">
    <location>
        <begin position="15"/>
        <end position="101"/>
    </location>
</feature>
<dbReference type="InterPro" id="IPR011125">
    <property type="entry name" value="Znf_HypF"/>
</dbReference>
<gene>
    <name evidence="14" type="primary">hypF</name>
    <name evidence="14" type="ORF">ABNN70_08130</name>
</gene>
<comment type="catalytic activity">
    <reaction evidence="9">
        <text>C-terminal L-cysteinyl-[HypE protein] + carbamoyl phosphate + ATP + H2O = C-terminal S-carboxamide-L-cysteinyl-[HypE protein] + AMP + phosphate + diphosphate + H(+)</text>
        <dbReference type="Rhea" id="RHEA:55636"/>
        <dbReference type="Rhea" id="RHEA-COMP:14247"/>
        <dbReference type="Rhea" id="RHEA-COMP:14392"/>
        <dbReference type="ChEBI" id="CHEBI:15377"/>
        <dbReference type="ChEBI" id="CHEBI:15378"/>
        <dbReference type="ChEBI" id="CHEBI:30616"/>
        <dbReference type="ChEBI" id="CHEBI:33019"/>
        <dbReference type="ChEBI" id="CHEBI:43474"/>
        <dbReference type="ChEBI" id="CHEBI:58228"/>
        <dbReference type="ChEBI" id="CHEBI:76913"/>
        <dbReference type="ChEBI" id="CHEBI:139126"/>
        <dbReference type="ChEBI" id="CHEBI:456215"/>
    </reaction>
</comment>
<dbReference type="InterPro" id="IPR041440">
    <property type="entry name" value="HypF_C"/>
</dbReference>
<dbReference type="AlphaFoldDB" id="A0AAU8IBW5"/>
<evidence type="ECO:0000256" key="5">
    <source>
        <dbReference type="ARBA" id="ARBA00022723"/>
    </source>
</evidence>
<dbReference type="GO" id="GO:0016874">
    <property type="term" value="F:ligase activity"/>
    <property type="evidence" value="ECO:0007669"/>
    <property type="project" value="UniProtKB-UniRule"/>
</dbReference>
<dbReference type="Pfam" id="PF01300">
    <property type="entry name" value="Sua5_yciO_yrdC"/>
    <property type="match status" value="1"/>
</dbReference>
<evidence type="ECO:0000256" key="3">
    <source>
        <dbReference type="ARBA" id="ARBA00008097"/>
    </source>
</evidence>
<evidence type="ECO:0000256" key="6">
    <source>
        <dbReference type="ARBA" id="ARBA00022771"/>
    </source>
</evidence>
<dbReference type="SUPFAM" id="SSF55821">
    <property type="entry name" value="YrdC/RibB"/>
    <property type="match status" value="1"/>
</dbReference>
<dbReference type="EMBL" id="CP159510">
    <property type="protein sequence ID" value="XCJ15702.1"/>
    <property type="molecule type" value="Genomic_DNA"/>
</dbReference>
<evidence type="ECO:0000256" key="4">
    <source>
        <dbReference type="ARBA" id="ARBA00022598"/>
    </source>
</evidence>
<dbReference type="InterPro" id="IPR006070">
    <property type="entry name" value="Sua5-like_dom"/>
</dbReference>